<dbReference type="Gene3D" id="3.30.2180.10">
    <property type="entry name" value="ATP12-like"/>
    <property type="match status" value="1"/>
</dbReference>
<dbReference type="InterPro" id="IPR042272">
    <property type="entry name" value="ATP12_ATP_synth-F1-assembly_N"/>
</dbReference>
<dbReference type="Proteomes" id="UP000011083">
    <property type="component" value="Unassembled WGS sequence"/>
</dbReference>
<dbReference type="SUPFAM" id="SSF160909">
    <property type="entry name" value="ATP12-like"/>
    <property type="match status" value="1"/>
</dbReference>
<dbReference type="GO" id="GO:0033615">
    <property type="term" value="P:mitochondrial proton-transporting ATP synthase complex assembly"/>
    <property type="evidence" value="ECO:0007669"/>
    <property type="project" value="TreeGrafter"/>
</dbReference>
<name>L8HF53_ACACF</name>
<dbReference type="GO" id="GO:0005739">
    <property type="term" value="C:mitochondrion"/>
    <property type="evidence" value="ECO:0007669"/>
    <property type="project" value="TreeGrafter"/>
</dbReference>
<reference evidence="2 3" key="1">
    <citation type="journal article" date="2013" name="Genome Biol.">
        <title>Genome of Acanthamoeba castellanii highlights extensive lateral gene transfer and early evolution of tyrosine kinase signaling.</title>
        <authorList>
            <person name="Clarke M."/>
            <person name="Lohan A.J."/>
            <person name="Liu B."/>
            <person name="Lagkouvardos I."/>
            <person name="Roy S."/>
            <person name="Zafar N."/>
            <person name="Bertelli C."/>
            <person name="Schilde C."/>
            <person name="Kianianmomeni A."/>
            <person name="Burglin T.R."/>
            <person name="Frech C."/>
            <person name="Turcotte B."/>
            <person name="Kopec K.O."/>
            <person name="Synnott J.M."/>
            <person name="Choo C."/>
            <person name="Paponov I."/>
            <person name="Finkler A."/>
            <person name="Soon Heng Tan C."/>
            <person name="Hutchins A.P."/>
            <person name="Weinmeier T."/>
            <person name="Rattei T."/>
            <person name="Chu J.S."/>
            <person name="Gimenez G."/>
            <person name="Irimia M."/>
            <person name="Rigden D.J."/>
            <person name="Fitzpatrick D.A."/>
            <person name="Lorenzo-Morales J."/>
            <person name="Bateman A."/>
            <person name="Chiu C.H."/>
            <person name="Tang P."/>
            <person name="Hegemann P."/>
            <person name="Fromm H."/>
            <person name="Raoult D."/>
            <person name="Greub G."/>
            <person name="Miranda-Saavedra D."/>
            <person name="Chen N."/>
            <person name="Nash P."/>
            <person name="Ginger M.L."/>
            <person name="Horn M."/>
            <person name="Schaap P."/>
            <person name="Caler L."/>
            <person name="Loftus B."/>
        </authorList>
    </citation>
    <scope>NUCLEOTIDE SEQUENCE [LARGE SCALE GENOMIC DNA]</scope>
    <source>
        <strain evidence="2 3">Neff</strain>
    </source>
</reference>
<dbReference type="EMBL" id="KB007842">
    <property type="protein sequence ID" value="ELR23882.1"/>
    <property type="molecule type" value="Genomic_DNA"/>
</dbReference>
<organism evidence="2 3">
    <name type="scientific">Acanthamoeba castellanii (strain ATCC 30010 / Neff)</name>
    <dbReference type="NCBI Taxonomy" id="1257118"/>
    <lineage>
        <taxon>Eukaryota</taxon>
        <taxon>Amoebozoa</taxon>
        <taxon>Discosea</taxon>
        <taxon>Longamoebia</taxon>
        <taxon>Centramoebida</taxon>
        <taxon>Acanthamoebidae</taxon>
        <taxon>Acanthamoeba</taxon>
    </lineage>
</organism>
<dbReference type="InterPro" id="IPR011419">
    <property type="entry name" value="ATP12_ATP_synth-F1-assembly"/>
</dbReference>
<evidence type="ECO:0000313" key="2">
    <source>
        <dbReference type="EMBL" id="ELR23882.1"/>
    </source>
</evidence>
<evidence type="ECO:0000256" key="1">
    <source>
        <dbReference type="SAM" id="MobiDB-lite"/>
    </source>
</evidence>
<dbReference type="GeneID" id="14924899"/>
<dbReference type="KEGG" id="acan:ACA1_074490"/>
<accession>L8HF53</accession>
<evidence type="ECO:0000313" key="3">
    <source>
        <dbReference type="Proteomes" id="UP000011083"/>
    </source>
</evidence>
<dbReference type="STRING" id="1257118.L8HF53"/>
<dbReference type="RefSeq" id="XP_004353410.1">
    <property type="nucleotide sequence ID" value="XM_004353358.1"/>
</dbReference>
<gene>
    <name evidence="2" type="ORF">ACA1_074490</name>
</gene>
<protein>
    <submittedName>
        <fullName evidence="2">ATP synthase mitochondrial F1 complex assembly factor 2, putative</fullName>
    </submittedName>
</protein>
<dbReference type="AlphaFoldDB" id="L8HF53"/>
<dbReference type="PANTHER" id="PTHR21013">
    <property type="entry name" value="ATP SYNTHASE MITOCHONDRIAL F1 COMPLEX ASSEMBLY FACTOR 2/ATP12 PROTEIN, MITOCHONDRIAL PRECURSOR"/>
    <property type="match status" value="1"/>
</dbReference>
<dbReference type="VEuPathDB" id="AmoebaDB:ACA1_074490"/>
<sequence length="181" mass="20625">MLRQAGSDGFRFLRPSLTTMRMLGATRSYAERVKVDYHYGHEKFGKDQAEPASEDTTKPKVKGAKLSGVQGGSKTRRWYKQVSVGEREGGWAPLLDGRVILTPMEHPLVHNALMIAAEWEMQQPYIKPDTMPITRLATTIMDRLVEGKPEIRHALTLEMLDYIETDTIWCVQRFDPSAPRH</sequence>
<keyword evidence="3" id="KW-1185">Reference proteome</keyword>
<feature type="region of interest" description="Disordered" evidence="1">
    <location>
        <begin position="46"/>
        <end position="69"/>
    </location>
</feature>
<dbReference type="PANTHER" id="PTHR21013:SF10">
    <property type="entry name" value="ATP SYNTHASE MITOCHONDRIAL F1 COMPLEX ASSEMBLY FACTOR 2"/>
    <property type="match status" value="1"/>
</dbReference>
<proteinExistence type="predicted"/>
<dbReference type="Pfam" id="PF07542">
    <property type="entry name" value="ATP12"/>
    <property type="match status" value="1"/>
</dbReference>
<dbReference type="OrthoDB" id="5673at2759"/>